<keyword evidence="2" id="KW-0456">Lyase</keyword>
<dbReference type="InterPro" id="IPR011050">
    <property type="entry name" value="Pectin_lyase_fold/virulence"/>
</dbReference>
<sequence length="1006" mass="113915">MFFTFKFTISIIFLLLIFFPFRVLTWDWYNYNFETDNLADEFNIFKPSNSYRCGTCGRSSSWGLKSELVDSNAIEKEIDNPFSEVTFQFDFNANSAVITSSNTLKIFQISNENWNAIAGIWMVQGSTGGYELRFEYSVPTGYELPNGWHSLSFVIKHNVSETLYVDGSKVLERSATHAGQKIYAMLFGVIQLWNSGASGSFYYDNIIVKFPDYYQVYVDCDSGSDSNDGRSESSPFRTISYASQLVSPGGSVTVLPSTCRESFWPLYSGSSASNPTVYQARDGSETVHIRGSETIPLAQWHQATAGDLPDVNPAIVSHIYYADLSSWTLTDNPLFVMDDRQDYEHMRLPMARYPNWKINVPWKYAEPWATANGAYQVENCDTSQDSHCDTLSFTTLMDTNTFGSICDLTGAIIRMIDGYQGHYYYKRNIVSHNTGTSTIQVDEDCSHDGNPGIGRFTKYYVEGKQCLLDEPGEWWFDKNGTQRIYVWPPDNQTSTLPHLEISRFTDGIILSDKSYITIKDFTVEFFNGKALTLENWTGRKSSNLVFDNLHVAFADVGIQVEASYSGTIPDGIITQNIYITNSKFEYLDSRGAYTLEWWDGAPSASSYQRNQLINVFFDNNEFYNLSFKCNELCYDNAVGISFGYANYLRFTNNHVHVVAHNGVQVSSSILKDNQILTGHVLIEGNVIEKACRMHCDCASLKFWGTPPNNHKFKDILVTNNVFANTIGWSYCALNRYWWTITNESEIQGQGGFGEYLDYATGITSFRNIFFNNAYAGYYVGATYLELPIYFYNNLIVGSGFGISLGGTSLGDGDTKNYHGQNNIFARIEIIPISIGHFSSSSLFYDFTFDWFALDDNQWNENVSYHSLLNTWSDFGTVRFLNLTEMQNQSNWGHHSKEVEINFVDYNSSYYDRYAMNSIPDFHLTLDNPELINTGNSQFPQSFLNVLSAHGKDLGIYGSSIDFGPYEYYEPSVTGDDNSKVNSVGIAVGVILGVSLACFLYFCWCFL</sequence>
<dbReference type="AlphaFoldDB" id="A0A9Q0LDM9"/>
<comment type="caution">
    <text evidence="2">The sequence shown here is derived from an EMBL/GenBank/DDBJ whole genome shotgun (WGS) entry which is preliminary data.</text>
</comment>
<dbReference type="OrthoDB" id="5946820at2759"/>
<name>A0A9Q0LDM9_ANAIG</name>
<dbReference type="GO" id="GO:0016829">
    <property type="term" value="F:lyase activity"/>
    <property type="evidence" value="ECO:0007669"/>
    <property type="project" value="UniProtKB-KW"/>
</dbReference>
<dbReference type="Proteomes" id="UP001149090">
    <property type="component" value="Unassembled WGS sequence"/>
</dbReference>
<dbReference type="PANTHER" id="PTHR36453:SF1">
    <property type="entry name" value="RIGHT HANDED BETA HELIX DOMAIN-CONTAINING PROTEIN"/>
    <property type="match status" value="1"/>
</dbReference>
<keyword evidence="1" id="KW-0812">Transmembrane</keyword>
<dbReference type="PANTHER" id="PTHR36453">
    <property type="entry name" value="SECRETED PROTEIN-RELATED"/>
    <property type="match status" value="1"/>
</dbReference>
<gene>
    <name evidence="2" type="ORF">M0811_01784</name>
</gene>
<evidence type="ECO:0000313" key="3">
    <source>
        <dbReference type="Proteomes" id="UP001149090"/>
    </source>
</evidence>
<feature type="transmembrane region" description="Helical" evidence="1">
    <location>
        <begin position="983"/>
        <end position="1005"/>
    </location>
</feature>
<dbReference type="Gene3D" id="2.60.120.200">
    <property type="match status" value="1"/>
</dbReference>
<dbReference type="InterPro" id="IPR012334">
    <property type="entry name" value="Pectin_lyas_fold"/>
</dbReference>
<evidence type="ECO:0000256" key="1">
    <source>
        <dbReference type="SAM" id="Phobius"/>
    </source>
</evidence>
<keyword evidence="1" id="KW-1133">Transmembrane helix</keyword>
<evidence type="ECO:0000313" key="2">
    <source>
        <dbReference type="EMBL" id="KAJ5070803.1"/>
    </source>
</evidence>
<protein>
    <submittedName>
        <fullName evidence="2">Pectate lyase (Eurofung)</fullName>
    </submittedName>
</protein>
<organism evidence="2 3">
    <name type="scientific">Anaeramoeba ignava</name>
    <name type="common">Anaerobic marine amoeba</name>
    <dbReference type="NCBI Taxonomy" id="1746090"/>
    <lineage>
        <taxon>Eukaryota</taxon>
        <taxon>Metamonada</taxon>
        <taxon>Anaeramoebidae</taxon>
        <taxon>Anaeramoeba</taxon>
    </lineage>
</organism>
<accession>A0A9Q0LDM9</accession>
<proteinExistence type="predicted"/>
<dbReference type="EMBL" id="JAPDFW010000092">
    <property type="protein sequence ID" value="KAJ5070803.1"/>
    <property type="molecule type" value="Genomic_DNA"/>
</dbReference>
<dbReference type="SUPFAM" id="SSF51126">
    <property type="entry name" value="Pectin lyase-like"/>
    <property type="match status" value="1"/>
</dbReference>
<dbReference type="Gene3D" id="2.160.20.10">
    <property type="entry name" value="Single-stranded right-handed beta-helix, Pectin lyase-like"/>
    <property type="match status" value="2"/>
</dbReference>
<reference evidence="2" key="1">
    <citation type="submission" date="2022-10" db="EMBL/GenBank/DDBJ databases">
        <title>Novel sulphate-reducing endosymbionts in the free-living metamonad Anaeramoeba.</title>
        <authorList>
            <person name="Jerlstrom-Hultqvist J."/>
            <person name="Cepicka I."/>
            <person name="Gallot-Lavallee L."/>
            <person name="Salas-Leiva D."/>
            <person name="Curtis B.A."/>
            <person name="Zahonova K."/>
            <person name="Pipaliya S."/>
            <person name="Dacks J."/>
            <person name="Roger A.J."/>
        </authorList>
    </citation>
    <scope>NUCLEOTIDE SEQUENCE</scope>
    <source>
        <strain evidence="2">BMAN</strain>
    </source>
</reference>
<keyword evidence="1" id="KW-0472">Membrane</keyword>
<keyword evidence="3" id="KW-1185">Reference proteome</keyword>